<dbReference type="PANTHER" id="PTHR30314">
    <property type="entry name" value="CELL DIVISION PROTEIN FTSZ-RELATED"/>
    <property type="match status" value="1"/>
</dbReference>
<protein>
    <recommendedName>
        <fullName evidence="4 5">Cell division protein FtsZ</fullName>
    </recommendedName>
</protein>
<gene>
    <name evidence="4 9" type="primary">ftsZ</name>
    <name evidence="9" type="ORF">ACFQ39_02310</name>
</gene>
<evidence type="ECO:0000259" key="7">
    <source>
        <dbReference type="SMART" id="SM00864"/>
    </source>
</evidence>
<evidence type="ECO:0000259" key="8">
    <source>
        <dbReference type="SMART" id="SM00865"/>
    </source>
</evidence>
<dbReference type="Proteomes" id="UP001597201">
    <property type="component" value="Unassembled WGS sequence"/>
</dbReference>
<sequence length="627" mass="68784">MSNLDFEQISFDLPKNQSNVIKVIGVGGGGSNAVNHMFSKGIEGIDFVICNTDAQALETSPVPTKIQLGATLTEGLGAGANPSIGEEAAVESIEAIKAMLDVRSKMIFITVGMGGGTGTGAAPVIAKIAKGLDILTVGIVTTPFSFEGKMRNEQAQKGIEKLREHVDSLVVINNNKLREVYGNLGFKAGFSKADEVLSTAATGIAQVITHHYTQNIDLKDAKTVLSSSGTAIMGSATASGNNRAQNAITKALDSPLLNDNKITGAKRVLLLIVSGSAEVTIDEIGEINDYIQSEARTNVDIIMGVGEDENLGDAIAVTVIATGFNADQERQIQSIDPKKIVHTLVEDRSENTVKQNPPVVPKSTAEKEPLQHDNNIQSDLKKEELLNEMDVVFEEIKPVKVQQASPQILPNEGKDFVINDLTESVLEEEEVNENQFTFTFDMPLETKKPAQTVFSINDYEIIDLEEVKPEIKSAANPVRHTLEFEEEYASEIKALKTLNNSKKEDEEDLEMNIQVKSTNISNVVPTNLEMLDDEVSPLNLTIEELRKRADARREKMKTFNYKFSSQINKNIDEMENQPAYKRLGVDIKENSHSSDNHQNKSRYTLGIDENDDIQLRSNNSFLHDNVD</sequence>
<name>A0ABW3XZ09_9FLAO</name>
<evidence type="ECO:0000313" key="9">
    <source>
        <dbReference type="EMBL" id="MFD1314435.1"/>
    </source>
</evidence>
<comment type="function">
    <text evidence="4">Essential cell division protein that forms a contractile ring structure (Z ring) at the future cell division site. The regulation of the ring assembly controls the timing and the location of cell division. One of the functions of the FtsZ ring is to recruit other cell division proteins to the septum to produce a new cell wall between the dividing cells. Binds GTP and shows GTPase activity.</text>
</comment>
<dbReference type="HAMAP" id="MF_00909">
    <property type="entry name" value="FtsZ"/>
    <property type="match status" value="1"/>
</dbReference>
<dbReference type="InterPro" id="IPR008280">
    <property type="entry name" value="Tub_FtsZ_C"/>
</dbReference>
<comment type="similarity">
    <text evidence="1 4">Belongs to the FtsZ family.</text>
</comment>
<evidence type="ECO:0000256" key="3">
    <source>
        <dbReference type="ARBA" id="ARBA00023134"/>
    </source>
</evidence>
<dbReference type="InterPro" id="IPR045061">
    <property type="entry name" value="FtsZ/CetZ"/>
</dbReference>
<evidence type="ECO:0000256" key="1">
    <source>
        <dbReference type="ARBA" id="ARBA00009690"/>
    </source>
</evidence>
<proteinExistence type="inferred from homology"/>
<dbReference type="CDD" id="cd02201">
    <property type="entry name" value="FtsZ_type1"/>
    <property type="match status" value="1"/>
</dbReference>
<organism evidence="9 10">
    <name type="scientific">Namhaeicola litoreus</name>
    <dbReference type="NCBI Taxonomy" id="1052145"/>
    <lineage>
        <taxon>Bacteria</taxon>
        <taxon>Pseudomonadati</taxon>
        <taxon>Bacteroidota</taxon>
        <taxon>Flavobacteriia</taxon>
        <taxon>Flavobacteriales</taxon>
        <taxon>Flavobacteriaceae</taxon>
        <taxon>Namhaeicola</taxon>
    </lineage>
</organism>
<feature type="binding site" evidence="4">
    <location>
        <position position="147"/>
    </location>
    <ligand>
        <name>GTP</name>
        <dbReference type="ChEBI" id="CHEBI:37565"/>
    </ligand>
</feature>
<keyword evidence="4" id="KW-0963">Cytoplasm</keyword>
<dbReference type="InterPro" id="IPR018316">
    <property type="entry name" value="Tubulin/FtsZ_2-layer-sand-dom"/>
</dbReference>
<accession>A0ABW3XZ09</accession>
<comment type="subcellular location">
    <subcellularLocation>
        <location evidence="4">Cytoplasm</location>
    </subcellularLocation>
    <text evidence="4">Assembles at midcell at the inner surface of the cytoplasmic membrane.</text>
</comment>
<keyword evidence="4" id="KW-0131">Cell cycle</keyword>
<dbReference type="InterPro" id="IPR020805">
    <property type="entry name" value="Cell_div_FtsZ_CS"/>
</dbReference>
<evidence type="ECO:0000313" key="10">
    <source>
        <dbReference type="Proteomes" id="UP001597201"/>
    </source>
</evidence>
<dbReference type="InterPro" id="IPR036525">
    <property type="entry name" value="Tubulin/FtsZ_GTPase_sf"/>
</dbReference>
<dbReference type="InterPro" id="IPR024757">
    <property type="entry name" value="FtsZ_C"/>
</dbReference>
<dbReference type="InterPro" id="IPR037103">
    <property type="entry name" value="Tubulin/FtsZ-like_C"/>
</dbReference>
<dbReference type="SMART" id="SM00864">
    <property type="entry name" value="Tubulin"/>
    <property type="match status" value="1"/>
</dbReference>
<dbReference type="Gene3D" id="3.30.1330.20">
    <property type="entry name" value="Tubulin/FtsZ, C-terminal domain"/>
    <property type="match status" value="1"/>
</dbReference>
<evidence type="ECO:0000256" key="6">
    <source>
        <dbReference type="SAM" id="MobiDB-lite"/>
    </source>
</evidence>
<feature type="domain" description="Tubulin/FtsZ GTPase" evidence="7">
    <location>
        <begin position="20"/>
        <end position="212"/>
    </location>
</feature>
<feature type="binding site" evidence="4">
    <location>
        <begin position="116"/>
        <end position="118"/>
    </location>
    <ligand>
        <name>GTP</name>
        <dbReference type="ChEBI" id="CHEBI:37565"/>
    </ligand>
</feature>
<feature type="binding site" evidence="4">
    <location>
        <position position="194"/>
    </location>
    <ligand>
        <name>GTP</name>
        <dbReference type="ChEBI" id="CHEBI:37565"/>
    </ligand>
</feature>
<dbReference type="NCBIfam" id="TIGR00065">
    <property type="entry name" value="ftsZ"/>
    <property type="match status" value="1"/>
</dbReference>
<comment type="caution">
    <text evidence="9">The sequence shown here is derived from an EMBL/GenBank/DDBJ whole genome shotgun (WGS) entry which is preliminary data.</text>
</comment>
<dbReference type="Gene3D" id="3.40.50.1440">
    <property type="entry name" value="Tubulin/FtsZ, GTPase domain"/>
    <property type="match status" value="1"/>
</dbReference>
<feature type="domain" description="Tubulin/FtsZ 2-layer sandwich" evidence="8">
    <location>
        <begin position="215"/>
        <end position="333"/>
    </location>
</feature>
<dbReference type="InterPro" id="IPR003008">
    <property type="entry name" value="Tubulin_FtsZ_GTPase"/>
</dbReference>
<dbReference type="Pfam" id="PF12327">
    <property type="entry name" value="FtsZ_C"/>
    <property type="match status" value="1"/>
</dbReference>
<dbReference type="InterPro" id="IPR000158">
    <property type="entry name" value="Cell_div_FtsZ"/>
</dbReference>
<dbReference type="Pfam" id="PF00091">
    <property type="entry name" value="Tubulin"/>
    <property type="match status" value="1"/>
</dbReference>
<keyword evidence="3 4" id="KW-0342">GTP-binding</keyword>
<reference evidence="10" key="1">
    <citation type="journal article" date="2019" name="Int. J. Syst. Evol. Microbiol.">
        <title>The Global Catalogue of Microorganisms (GCM) 10K type strain sequencing project: providing services to taxonomists for standard genome sequencing and annotation.</title>
        <authorList>
            <consortium name="The Broad Institute Genomics Platform"/>
            <consortium name="The Broad Institute Genome Sequencing Center for Infectious Disease"/>
            <person name="Wu L."/>
            <person name="Ma J."/>
        </authorList>
    </citation>
    <scope>NUCLEOTIDE SEQUENCE [LARGE SCALE GENOMIC DNA]</scope>
    <source>
        <strain evidence="10">CCUG 61485</strain>
    </source>
</reference>
<evidence type="ECO:0000256" key="2">
    <source>
        <dbReference type="ARBA" id="ARBA00022741"/>
    </source>
</evidence>
<keyword evidence="4" id="KW-0717">Septation</keyword>
<dbReference type="RefSeq" id="WP_377176031.1">
    <property type="nucleotide sequence ID" value="NZ_JBHTMY010000002.1"/>
</dbReference>
<feature type="binding site" evidence="4">
    <location>
        <begin position="28"/>
        <end position="32"/>
    </location>
    <ligand>
        <name>GTP</name>
        <dbReference type="ChEBI" id="CHEBI:37565"/>
    </ligand>
</feature>
<dbReference type="SUPFAM" id="SSF55307">
    <property type="entry name" value="Tubulin C-terminal domain-like"/>
    <property type="match status" value="1"/>
</dbReference>
<dbReference type="EMBL" id="JBHTMY010000002">
    <property type="protein sequence ID" value="MFD1314435.1"/>
    <property type="molecule type" value="Genomic_DNA"/>
</dbReference>
<dbReference type="PANTHER" id="PTHR30314:SF3">
    <property type="entry name" value="MITOCHONDRIAL DIVISION PROTEIN FSZA"/>
    <property type="match status" value="1"/>
</dbReference>
<keyword evidence="2 4" id="KW-0547">Nucleotide-binding</keyword>
<dbReference type="GO" id="GO:0051301">
    <property type="term" value="P:cell division"/>
    <property type="evidence" value="ECO:0007669"/>
    <property type="project" value="UniProtKB-KW"/>
</dbReference>
<keyword evidence="4 9" id="KW-0132">Cell division</keyword>
<dbReference type="SMART" id="SM00865">
    <property type="entry name" value="Tubulin_C"/>
    <property type="match status" value="1"/>
</dbReference>
<keyword evidence="10" id="KW-1185">Reference proteome</keyword>
<dbReference type="SUPFAM" id="SSF52490">
    <property type="entry name" value="Tubulin nucleotide-binding domain-like"/>
    <property type="match status" value="1"/>
</dbReference>
<comment type="subunit">
    <text evidence="4">Homodimer. Polymerizes to form a dynamic ring structure in a strictly GTP-dependent manner. Interacts directly with several other division proteins.</text>
</comment>
<dbReference type="PRINTS" id="PR00423">
    <property type="entry name" value="CELLDVISFTSZ"/>
</dbReference>
<feature type="region of interest" description="Disordered" evidence="6">
    <location>
        <begin position="348"/>
        <end position="369"/>
    </location>
</feature>
<evidence type="ECO:0000256" key="4">
    <source>
        <dbReference type="HAMAP-Rule" id="MF_00909"/>
    </source>
</evidence>
<evidence type="ECO:0000256" key="5">
    <source>
        <dbReference type="NCBIfam" id="TIGR00065"/>
    </source>
</evidence>
<dbReference type="PROSITE" id="PS01134">
    <property type="entry name" value="FTSZ_1"/>
    <property type="match status" value="1"/>
</dbReference>
<feature type="binding site" evidence="4">
    <location>
        <position position="151"/>
    </location>
    <ligand>
        <name>GTP</name>
        <dbReference type="ChEBI" id="CHEBI:37565"/>
    </ligand>
</feature>